<comment type="caution">
    <text evidence="2">The sequence shown here is derived from an EMBL/GenBank/DDBJ whole genome shotgun (WGS) entry which is preliminary data.</text>
</comment>
<dbReference type="AlphaFoldDB" id="A0AAW0KTL9"/>
<dbReference type="EMBL" id="PKMF04000216">
    <property type="protein sequence ID" value="KAK7842732.1"/>
    <property type="molecule type" value="Genomic_DNA"/>
</dbReference>
<dbReference type="Proteomes" id="UP000237347">
    <property type="component" value="Unassembled WGS sequence"/>
</dbReference>
<reference evidence="2 3" key="1">
    <citation type="journal article" date="2018" name="Sci. Data">
        <title>The draft genome sequence of cork oak.</title>
        <authorList>
            <person name="Ramos A.M."/>
            <person name="Usie A."/>
            <person name="Barbosa P."/>
            <person name="Barros P.M."/>
            <person name="Capote T."/>
            <person name="Chaves I."/>
            <person name="Simoes F."/>
            <person name="Abreu I."/>
            <person name="Carrasquinho I."/>
            <person name="Faro C."/>
            <person name="Guimaraes J.B."/>
            <person name="Mendonca D."/>
            <person name="Nobrega F."/>
            <person name="Rodrigues L."/>
            <person name="Saibo N.J.M."/>
            <person name="Varela M.C."/>
            <person name="Egas C."/>
            <person name="Matos J."/>
            <person name="Miguel C.M."/>
            <person name="Oliveira M.M."/>
            <person name="Ricardo C.P."/>
            <person name="Goncalves S."/>
        </authorList>
    </citation>
    <scope>NUCLEOTIDE SEQUENCE [LARGE SCALE GENOMIC DNA]</scope>
    <source>
        <strain evidence="3">cv. HL8</strain>
    </source>
</reference>
<proteinExistence type="predicted"/>
<feature type="compositionally biased region" description="Polar residues" evidence="1">
    <location>
        <begin position="111"/>
        <end position="131"/>
    </location>
</feature>
<protein>
    <submittedName>
        <fullName evidence="2">Uncharacterized protein</fullName>
    </submittedName>
</protein>
<sequence length="143" mass="15861">MNKAITEAIGKTLGTIEQVNVSTTNINQPLCHGRMVNIEEADLQQWCSTLNHVEKYCTLWTESGGTLNIEKQQYVAWLCAPMNNLQKPQVANNKVTPKTNPPPPWLTTPPSSNATPRTNDVSTKTPLQQSIHPDLPHPTIPEI</sequence>
<evidence type="ECO:0000313" key="3">
    <source>
        <dbReference type="Proteomes" id="UP000237347"/>
    </source>
</evidence>
<name>A0AAW0KTL9_QUESU</name>
<feature type="non-terminal residue" evidence="2">
    <location>
        <position position="143"/>
    </location>
</feature>
<accession>A0AAW0KTL9</accession>
<evidence type="ECO:0000313" key="2">
    <source>
        <dbReference type="EMBL" id="KAK7842732.1"/>
    </source>
</evidence>
<organism evidence="2 3">
    <name type="scientific">Quercus suber</name>
    <name type="common">Cork oak</name>
    <dbReference type="NCBI Taxonomy" id="58331"/>
    <lineage>
        <taxon>Eukaryota</taxon>
        <taxon>Viridiplantae</taxon>
        <taxon>Streptophyta</taxon>
        <taxon>Embryophyta</taxon>
        <taxon>Tracheophyta</taxon>
        <taxon>Spermatophyta</taxon>
        <taxon>Magnoliopsida</taxon>
        <taxon>eudicotyledons</taxon>
        <taxon>Gunneridae</taxon>
        <taxon>Pentapetalae</taxon>
        <taxon>rosids</taxon>
        <taxon>fabids</taxon>
        <taxon>Fagales</taxon>
        <taxon>Fagaceae</taxon>
        <taxon>Quercus</taxon>
    </lineage>
</organism>
<evidence type="ECO:0000256" key="1">
    <source>
        <dbReference type="SAM" id="MobiDB-lite"/>
    </source>
</evidence>
<keyword evidence="3" id="KW-1185">Reference proteome</keyword>
<gene>
    <name evidence="2" type="ORF">CFP56_013446</name>
</gene>
<feature type="region of interest" description="Disordered" evidence="1">
    <location>
        <begin position="89"/>
        <end position="143"/>
    </location>
</feature>